<feature type="domain" description="HTH gntR-type" evidence="4">
    <location>
        <begin position="20"/>
        <end position="87"/>
    </location>
</feature>
<name>A0A6L9UBU8_9HYPH</name>
<protein>
    <submittedName>
        <fullName evidence="5">GntR family transcriptional regulator</fullName>
    </submittedName>
</protein>
<dbReference type="SMART" id="SM00345">
    <property type="entry name" value="HTH_GNTR"/>
    <property type="match status" value="2"/>
</dbReference>
<keyword evidence="2" id="KW-0238">DNA-binding</keyword>
<dbReference type="InterPro" id="IPR008920">
    <property type="entry name" value="TF_FadR/GntR_C"/>
</dbReference>
<organism evidence="5 6">
    <name type="scientific">Rhizobium lusitanum</name>
    <dbReference type="NCBI Taxonomy" id="293958"/>
    <lineage>
        <taxon>Bacteria</taxon>
        <taxon>Pseudomonadati</taxon>
        <taxon>Pseudomonadota</taxon>
        <taxon>Alphaproteobacteria</taxon>
        <taxon>Hyphomicrobiales</taxon>
        <taxon>Rhizobiaceae</taxon>
        <taxon>Rhizobium/Agrobacterium group</taxon>
        <taxon>Rhizobium</taxon>
    </lineage>
</organism>
<dbReference type="GO" id="GO:0003677">
    <property type="term" value="F:DNA binding"/>
    <property type="evidence" value="ECO:0007669"/>
    <property type="project" value="UniProtKB-KW"/>
</dbReference>
<dbReference type="AlphaFoldDB" id="A0A6L9UBU8"/>
<dbReference type="RefSeq" id="WP_163990652.1">
    <property type="nucleotide sequence ID" value="NZ_WUEY01000014.1"/>
</dbReference>
<evidence type="ECO:0000256" key="2">
    <source>
        <dbReference type="ARBA" id="ARBA00023125"/>
    </source>
</evidence>
<evidence type="ECO:0000256" key="3">
    <source>
        <dbReference type="ARBA" id="ARBA00023163"/>
    </source>
</evidence>
<dbReference type="PROSITE" id="PS50949">
    <property type="entry name" value="HTH_GNTR"/>
    <property type="match status" value="1"/>
</dbReference>
<dbReference type="Pfam" id="PF00392">
    <property type="entry name" value="GntR"/>
    <property type="match status" value="1"/>
</dbReference>
<dbReference type="SUPFAM" id="SSF46785">
    <property type="entry name" value="Winged helix' DNA-binding domain"/>
    <property type="match status" value="2"/>
</dbReference>
<dbReference type="InterPro" id="IPR011711">
    <property type="entry name" value="GntR_C"/>
</dbReference>
<dbReference type="SUPFAM" id="SSF48008">
    <property type="entry name" value="GntR ligand-binding domain-like"/>
    <property type="match status" value="1"/>
</dbReference>
<reference evidence="5 6" key="1">
    <citation type="submission" date="2019-12" db="EMBL/GenBank/DDBJ databases">
        <title>Rhizobium genotypes associated with high levels of biological nitrogen fixation by grain legumes in a temperate-maritime cropping system.</title>
        <authorList>
            <person name="Maluk M."/>
            <person name="Francesc Ferrando Molina F."/>
            <person name="Lopez Del Egido L."/>
            <person name="Lafos M."/>
            <person name="Langarica-Fuentes A."/>
            <person name="Gebre Yohannes G."/>
            <person name="Young M.W."/>
            <person name="Martin P."/>
            <person name="Gantlett R."/>
            <person name="Kenicer G."/>
            <person name="Hawes C."/>
            <person name="Begg G.S."/>
            <person name="Quilliam R.S."/>
            <person name="Squire G.R."/>
            <person name="Poole P.S."/>
            <person name="Young P.W."/>
            <person name="Iannetta P.M."/>
            <person name="James E.K."/>
        </authorList>
    </citation>
    <scope>NUCLEOTIDE SEQUENCE [LARGE SCALE GENOMIC DNA]</scope>
    <source>
        <strain evidence="5 6">JHI1118</strain>
    </source>
</reference>
<dbReference type="Proteomes" id="UP000483035">
    <property type="component" value="Unassembled WGS sequence"/>
</dbReference>
<evidence type="ECO:0000313" key="6">
    <source>
        <dbReference type="Proteomes" id="UP000483035"/>
    </source>
</evidence>
<dbReference type="Gene3D" id="1.20.120.530">
    <property type="entry name" value="GntR ligand-binding domain-like"/>
    <property type="match status" value="1"/>
</dbReference>
<keyword evidence="1" id="KW-0805">Transcription regulation</keyword>
<dbReference type="InterPro" id="IPR000524">
    <property type="entry name" value="Tscrpt_reg_HTH_GntR"/>
</dbReference>
<evidence type="ECO:0000256" key="1">
    <source>
        <dbReference type="ARBA" id="ARBA00023015"/>
    </source>
</evidence>
<dbReference type="Pfam" id="PF07729">
    <property type="entry name" value="FCD"/>
    <property type="match status" value="1"/>
</dbReference>
<keyword evidence="3" id="KW-0804">Transcription</keyword>
<dbReference type="PANTHER" id="PTHR43537">
    <property type="entry name" value="TRANSCRIPTIONAL REGULATOR, GNTR FAMILY"/>
    <property type="match status" value="1"/>
</dbReference>
<evidence type="ECO:0000313" key="5">
    <source>
        <dbReference type="EMBL" id="NEI72849.1"/>
    </source>
</evidence>
<dbReference type="InterPro" id="IPR036388">
    <property type="entry name" value="WH-like_DNA-bd_sf"/>
</dbReference>
<accession>A0A6L9UBU8</accession>
<dbReference type="SMART" id="SM00895">
    <property type="entry name" value="FCD"/>
    <property type="match status" value="1"/>
</dbReference>
<gene>
    <name evidence="5" type="ORF">GR212_25130</name>
</gene>
<dbReference type="PANTHER" id="PTHR43537:SF5">
    <property type="entry name" value="UXU OPERON TRANSCRIPTIONAL REGULATOR"/>
    <property type="match status" value="1"/>
</dbReference>
<dbReference type="EMBL" id="WUEY01000014">
    <property type="protein sequence ID" value="NEI72849.1"/>
    <property type="molecule type" value="Genomic_DNA"/>
</dbReference>
<dbReference type="GO" id="GO:0003700">
    <property type="term" value="F:DNA-binding transcription factor activity"/>
    <property type="evidence" value="ECO:0007669"/>
    <property type="project" value="InterPro"/>
</dbReference>
<dbReference type="Gene3D" id="1.10.10.10">
    <property type="entry name" value="Winged helix-like DNA-binding domain superfamily/Winged helix DNA-binding domain"/>
    <property type="match status" value="2"/>
</dbReference>
<dbReference type="InterPro" id="IPR036390">
    <property type="entry name" value="WH_DNA-bd_sf"/>
</dbReference>
<evidence type="ECO:0000259" key="4">
    <source>
        <dbReference type="PROSITE" id="PS50949"/>
    </source>
</evidence>
<comment type="caution">
    <text evidence="5">The sequence shown here is derived from an EMBL/GenBank/DDBJ whole genome shotgun (WGS) entry which is preliminary data.</text>
</comment>
<sequence length="338" mass="37107">MSLGGAISGNVSPGSGGRTQPAYSTIYSVLRDHLDRNALRAGLVLGQANIGRAFNVSRVPAGIALNQLLQEGLIETFQGRGYIVPGGEPLRIDLTDGGLNIPADAAAPAANRREQIYPEVEHAVAVCLAYGRFVLNETALAAHYDVSRTIAHEVLTQLERAGVIEQDNNNRWYAGPLTATEFKYHFEMRILLEPQALRQAFPHLKRNEVQMRLRRVQAAERDAVVPAKLEELEADLHIHTLQSCTNTILLNTLRRSQRLLIATHSTFAEYRQLDDIAFMASEHAQVYEALLNQDVALAASALEAHLERSVDVNVAIFDRLGSLPSHLCPPYLALAKAA</sequence>
<proteinExistence type="predicted"/>